<protein>
    <recommendedName>
        <fullName evidence="2">Protein phosphatase</fullName>
        <ecNumber evidence="2">3.1.3.16</ecNumber>
    </recommendedName>
</protein>
<dbReference type="Gene3D" id="3.10.580.10">
    <property type="entry name" value="CBS-domain"/>
    <property type="match status" value="1"/>
</dbReference>
<gene>
    <name evidence="6" type="ORF">CTAYLR_006718</name>
</gene>
<comment type="cofactor">
    <cofactor evidence="2">
        <name>Mn(2+)</name>
        <dbReference type="ChEBI" id="CHEBI:29035"/>
    </cofactor>
</comment>
<comment type="cofactor">
    <cofactor evidence="2">
        <name>Mg(2+)</name>
        <dbReference type="ChEBI" id="CHEBI:18420"/>
    </cofactor>
</comment>
<accession>A0AAD7XHD4</accession>
<evidence type="ECO:0000259" key="4">
    <source>
        <dbReference type="PROSITE" id="PS51371"/>
    </source>
</evidence>
<evidence type="ECO:0000256" key="3">
    <source>
        <dbReference type="SAM" id="MobiDB-lite"/>
    </source>
</evidence>
<dbReference type="PANTHER" id="PTHR12320:SF1">
    <property type="entry name" value="PROTEIN PHOSPHATASE PTC7 HOMOLOG"/>
    <property type="match status" value="1"/>
</dbReference>
<evidence type="ECO:0000259" key="5">
    <source>
        <dbReference type="PROSITE" id="PS51746"/>
    </source>
</evidence>
<dbReference type="PANTHER" id="PTHR12320">
    <property type="entry name" value="PROTEIN PHOSPHATASE 2C"/>
    <property type="match status" value="1"/>
</dbReference>
<dbReference type="InterPro" id="IPR000644">
    <property type="entry name" value="CBS_dom"/>
</dbReference>
<feature type="domain" description="CBS" evidence="4">
    <location>
        <begin position="99"/>
        <end position="156"/>
    </location>
</feature>
<dbReference type="GO" id="GO:0046872">
    <property type="term" value="F:metal ion binding"/>
    <property type="evidence" value="ECO:0007669"/>
    <property type="project" value="UniProtKB-UniRule"/>
</dbReference>
<dbReference type="GO" id="GO:0004722">
    <property type="term" value="F:protein serine/threonine phosphatase activity"/>
    <property type="evidence" value="ECO:0007669"/>
    <property type="project" value="UniProtKB-EC"/>
</dbReference>
<dbReference type="EMBL" id="JAQMWT010000427">
    <property type="protein sequence ID" value="KAJ8601512.1"/>
    <property type="molecule type" value="Genomic_DNA"/>
</dbReference>
<dbReference type="InterPro" id="IPR039123">
    <property type="entry name" value="PPTC7"/>
</dbReference>
<dbReference type="SMART" id="SM00332">
    <property type="entry name" value="PP2Cc"/>
    <property type="match status" value="1"/>
</dbReference>
<dbReference type="SMART" id="SM00116">
    <property type="entry name" value="CBS"/>
    <property type="match status" value="2"/>
</dbReference>
<keyword evidence="2" id="KW-0464">Manganese</keyword>
<evidence type="ECO:0000256" key="2">
    <source>
        <dbReference type="RuleBase" id="RU366020"/>
    </source>
</evidence>
<evidence type="ECO:0000313" key="6">
    <source>
        <dbReference type="EMBL" id="KAJ8601512.1"/>
    </source>
</evidence>
<dbReference type="Proteomes" id="UP001230188">
    <property type="component" value="Unassembled WGS sequence"/>
</dbReference>
<dbReference type="EC" id="3.1.3.16" evidence="2"/>
<comment type="catalytic activity">
    <reaction evidence="2">
        <text>O-phospho-L-threonyl-[protein] + H2O = L-threonyl-[protein] + phosphate</text>
        <dbReference type="Rhea" id="RHEA:47004"/>
        <dbReference type="Rhea" id="RHEA-COMP:11060"/>
        <dbReference type="Rhea" id="RHEA-COMP:11605"/>
        <dbReference type="ChEBI" id="CHEBI:15377"/>
        <dbReference type="ChEBI" id="CHEBI:30013"/>
        <dbReference type="ChEBI" id="CHEBI:43474"/>
        <dbReference type="ChEBI" id="CHEBI:61977"/>
        <dbReference type="EC" id="3.1.3.16"/>
    </reaction>
</comment>
<keyword evidence="2" id="KW-0479">Metal-binding</keyword>
<keyword evidence="2" id="KW-0460">Magnesium</keyword>
<reference evidence="6" key="1">
    <citation type="submission" date="2023-01" db="EMBL/GenBank/DDBJ databases">
        <title>Metagenome sequencing of chrysophaentin producing Chrysophaeum taylorii.</title>
        <authorList>
            <person name="Davison J."/>
            <person name="Bewley C."/>
        </authorList>
    </citation>
    <scope>NUCLEOTIDE SEQUENCE</scope>
    <source>
        <strain evidence="6">NIES-1699</strain>
    </source>
</reference>
<keyword evidence="2" id="KW-0904">Protein phosphatase</keyword>
<dbReference type="PROSITE" id="PS51746">
    <property type="entry name" value="PPM_2"/>
    <property type="match status" value="1"/>
</dbReference>
<feature type="compositionally biased region" description="Basic and acidic residues" evidence="3">
    <location>
        <begin position="233"/>
        <end position="252"/>
    </location>
</feature>
<proteinExistence type="inferred from homology"/>
<name>A0AAD7XHD4_9STRA</name>
<dbReference type="Pfam" id="PF00571">
    <property type="entry name" value="CBS"/>
    <property type="match status" value="1"/>
</dbReference>
<evidence type="ECO:0000256" key="1">
    <source>
        <dbReference type="PROSITE-ProRule" id="PRU00703"/>
    </source>
</evidence>
<keyword evidence="1" id="KW-0129">CBS domain</keyword>
<dbReference type="SUPFAM" id="SSF54631">
    <property type="entry name" value="CBS-domain pair"/>
    <property type="match status" value="1"/>
</dbReference>
<dbReference type="InterPro" id="IPR036457">
    <property type="entry name" value="PPM-type-like_dom_sf"/>
</dbReference>
<dbReference type="SUPFAM" id="SSF81606">
    <property type="entry name" value="PP2C-like"/>
    <property type="match status" value="1"/>
</dbReference>
<feature type="domain" description="PPM-type phosphatase" evidence="5">
    <location>
        <begin position="245"/>
        <end position="502"/>
    </location>
</feature>
<keyword evidence="7" id="KW-1185">Reference proteome</keyword>
<keyword evidence="2" id="KW-0378">Hydrolase</keyword>
<comment type="similarity">
    <text evidence="2">Belongs to the PP2C family.</text>
</comment>
<feature type="region of interest" description="Disordered" evidence="3">
    <location>
        <begin position="232"/>
        <end position="253"/>
    </location>
</feature>
<sequence length="510" mass="55819">MIRHVVRRRRWASSSVGATPKVEELTVSDVMVSRGLRLAHEVDDGSSVMDAVRVLTERRAGSALTMREDRVSGVFTARDVLRWVAAHPEALGAPVNKIVTAADKIAWCAPSDSLQRVRIVMRALGVRNLPVVSDGAVLGMLTAKDVADFSLERAAEPRVLGGKELIRFTKGRSGLVAGVANAETRKQFIGSRPQTPRPHRFVGSRYVMNHHQLDGGARLGLDVGATALPNPFKRRDGTVANRRRDYGPREASDDPLLSEDAHFIHHDETTYVGVFDGVGSWRKVGVDPRLYPRALADACVAEIKASPVSTPQDILMAAWRRVSRDQVPGSSTACLATIDDDDAISYVNLGDAGLVVLRDTPDKTDKAIVLVAPQQLRDFNLPYQLGWTNTTDDDRGATATFETPTHANVATYPVHPGDIVLVASDGLFDNVAVDEIADLVHLWERENPHAPVSDLADILCRRARDFSLDEHRDSPFALLAKENDIMWGGGMPDDVTVVAMRVVPRRRNAE</sequence>
<dbReference type="AlphaFoldDB" id="A0AAD7XHD4"/>
<dbReference type="SMART" id="SM00331">
    <property type="entry name" value="PP2C_SIG"/>
    <property type="match status" value="1"/>
</dbReference>
<dbReference type="PROSITE" id="PS51371">
    <property type="entry name" value="CBS"/>
    <property type="match status" value="1"/>
</dbReference>
<organism evidence="6 7">
    <name type="scientific">Chrysophaeum taylorii</name>
    <dbReference type="NCBI Taxonomy" id="2483200"/>
    <lineage>
        <taxon>Eukaryota</taxon>
        <taxon>Sar</taxon>
        <taxon>Stramenopiles</taxon>
        <taxon>Ochrophyta</taxon>
        <taxon>Pelagophyceae</taxon>
        <taxon>Pelagomonadales</taxon>
        <taxon>Pelagomonadaceae</taxon>
        <taxon>Chrysophaeum</taxon>
    </lineage>
</organism>
<evidence type="ECO:0000313" key="7">
    <source>
        <dbReference type="Proteomes" id="UP001230188"/>
    </source>
</evidence>
<dbReference type="Gene3D" id="3.60.40.10">
    <property type="entry name" value="PPM-type phosphatase domain"/>
    <property type="match status" value="1"/>
</dbReference>
<comment type="catalytic activity">
    <reaction evidence="2">
        <text>O-phospho-L-seryl-[protein] + H2O = L-seryl-[protein] + phosphate</text>
        <dbReference type="Rhea" id="RHEA:20629"/>
        <dbReference type="Rhea" id="RHEA-COMP:9863"/>
        <dbReference type="Rhea" id="RHEA-COMP:11604"/>
        <dbReference type="ChEBI" id="CHEBI:15377"/>
        <dbReference type="ChEBI" id="CHEBI:29999"/>
        <dbReference type="ChEBI" id="CHEBI:43474"/>
        <dbReference type="ChEBI" id="CHEBI:83421"/>
        <dbReference type="EC" id="3.1.3.16"/>
    </reaction>
</comment>
<dbReference type="InterPro" id="IPR046342">
    <property type="entry name" value="CBS_dom_sf"/>
</dbReference>
<dbReference type="InterPro" id="IPR001932">
    <property type="entry name" value="PPM-type_phosphatase-like_dom"/>
</dbReference>
<comment type="caution">
    <text evidence="6">The sequence shown here is derived from an EMBL/GenBank/DDBJ whole genome shotgun (WGS) entry which is preliminary data.</text>
</comment>